<feature type="compositionally biased region" description="Basic and acidic residues" evidence="1">
    <location>
        <begin position="713"/>
        <end position="723"/>
    </location>
</feature>
<keyword evidence="2" id="KW-0472">Membrane</keyword>
<evidence type="ECO:0000313" key="4">
    <source>
        <dbReference type="EMBL" id="GMI19272.1"/>
    </source>
</evidence>
<keyword evidence="2" id="KW-0812">Transmembrane</keyword>
<keyword evidence="5" id="KW-1185">Reference proteome</keyword>
<feature type="region of interest" description="Disordered" evidence="1">
    <location>
        <begin position="204"/>
        <end position="333"/>
    </location>
</feature>
<dbReference type="SUPFAM" id="SSF55961">
    <property type="entry name" value="Bet v1-like"/>
    <property type="match status" value="1"/>
</dbReference>
<feature type="region of interest" description="Disordered" evidence="1">
    <location>
        <begin position="551"/>
        <end position="574"/>
    </location>
</feature>
<feature type="transmembrane region" description="Helical" evidence="2">
    <location>
        <begin position="832"/>
        <end position="854"/>
    </location>
</feature>
<accession>A0ABQ6M4G1</accession>
<dbReference type="InterPro" id="IPR008271">
    <property type="entry name" value="Ser/Thr_kinase_AS"/>
</dbReference>
<feature type="transmembrane region" description="Helical" evidence="2">
    <location>
        <begin position="55"/>
        <end position="76"/>
    </location>
</feature>
<organism evidence="4 5">
    <name type="scientific">Tetraparma gracilis</name>
    <dbReference type="NCBI Taxonomy" id="2962635"/>
    <lineage>
        <taxon>Eukaryota</taxon>
        <taxon>Sar</taxon>
        <taxon>Stramenopiles</taxon>
        <taxon>Ochrophyta</taxon>
        <taxon>Bolidophyceae</taxon>
        <taxon>Parmales</taxon>
        <taxon>Triparmaceae</taxon>
        <taxon>Tetraparma</taxon>
    </lineage>
</organism>
<feature type="compositionally biased region" description="Low complexity" evidence="1">
    <location>
        <begin position="554"/>
        <end position="564"/>
    </location>
</feature>
<feature type="compositionally biased region" description="Low complexity" evidence="1">
    <location>
        <begin position="242"/>
        <end position="251"/>
    </location>
</feature>
<feature type="compositionally biased region" description="Acidic residues" evidence="1">
    <location>
        <begin position="631"/>
        <end position="645"/>
    </location>
</feature>
<feature type="transmembrane region" description="Helical" evidence="2">
    <location>
        <begin position="903"/>
        <end position="922"/>
    </location>
</feature>
<reference evidence="4 5" key="1">
    <citation type="journal article" date="2023" name="Commun. Biol.">
        <title>Genome analysis of Parmales, the sister group of diatoms, reveals the evolutionary specialization of diatoms from phago-mixotrophs to photoautotrophs.</title>
        <authorList>
            <person name="Ban H."/>
            <person name="Sato S."/>
            <person name="Yoshikawa S."/>
            <person name="Yamada K."/>
            <person name="Nakamura Y."/>
            <person name="Ichinomiya M."/>
            <person name="Sato N."/>
            <person name="Blanc-Mathieu R."/>
            <person name="Endo H."/>
            <person name="Kuwata A."/>
            <person name="Ogata H."/>
        </authorList>
    </citation>
    <scope>NUCLEOTIDE SEQUENCE [LARGE SCALE GENOMIC DNA]</scope>
</reference>
<dbReference type="PROSITE" id="PS50011">
    <property type="entry name" value="PROTEIN_KINASE_DOM"/>
    <property type="match status" value="1"/>
</dbReference>
<keyword evidence="2" id="KW-1133">Transmembrane helix</keyword>
<sequence length="1680" mass="187804">MGISVNTLTIYIPLLLVPLELLLFFSLLTVVPSNVTMPRVAGSYPAARARTSQRLLFLLNLLNLAYTAASIALLGLDVCAPLFMFCFELIPGSTWSSPDVIPATTKTAINGYVCFVVWLTLKLAGSASQMFCVAQYAAWRATELGSREQLSIGLCSQTKTRVGFWCFIGILSCLYYFNRGGGKDAKGDDGVLVEMLADDITRQLNKKGRGSGSREELYEESASLFSPPHPKRDPPILPPPSTSTASAAPDAPAEHESNSAPTPKEKWGATSGDAFPFLPPRLFATQRSSPDSSSHPGWESDPFLGTHLTSSTVKTKRPGPNPGGSGLSPSRTAARRIRFSSQESELSAHISAATQFTLPSTSRYTEEEQRNINKLIELAANSEVLNLSDDGAIVPGASAVHRIVLEPGKGGGVTGYCKGIVAASPAAIAAWCWDYCSKERVDWNRTSDKDREIVSQDSDHCMTIFHQKWLPKPLSTRDFLFRQVWKRLDDYTICIIIYDDYSSFFNESFFKDRKDKDTVRGNIESVFVLQELLPDTTSDAFLPFASGDMDDDASISSVSSRTWSRPGTPGEQSYTRVAHVSKINFNGTVPDSLRIAHAKSFMSPVYELQQHFQPSAASVPSTDSHNSTTEAEVDAEPEPEDDGLEGVDGFESIENPDDDGDLSTWFGPSALEASSAHTPKRPFRGFIKLAKAAVAAEDAESARYQTDMSESEQSAKKEIDGDSHSQQGPSRTGGFVTWLLKFNPTEFLYSDKRDFGESALDGMGPIRDATDQELYSDKFSPSTVTLAPRIVRVEGFLRSCIKNDYFADTCVERDFNEYALTTSARSVLAGSWRIRLVLIGWFVTFFCLFLIFTVSLDVDKNPSIPVVLWLIMNATIICLTVLFDREVNKNLASGVMAGKDSNFYLTALSIAIVFFKVVLEITRERMQEPEKRQEFAAFILELNDELGTTTRTNPYWIFTCVLFIYGFLVPTLFFYMLTHVEARLSKIHLGLHWIVLVVTCLQRKAAADDSRGLNFYADARLTFDLPHFLMFCWCMHAIDVRDQNLREVFSLLWVNYDDKYSQRADVSRSRIQISVEQNDEVNLLLEKLQHDNIRSTLNYKLANPIQYKDLEYQKQITQDGENQVFAARYRNKVVAVKQLSPAHISRRSLSAFLDEMRISAALSHPNIIRLVGVVLENPDICMVLELARQGTLKDYLLSHESLDWQTYKRDFALGIAKAFAYLHERSPPLIHRDLKSNNCLITEWREVKLCDFGMARALNDMEMTECVGTKYYMSPEMISGDRYTTKTDVYSFGSLLADIGMGGHLVSLYMNRMGGPRAIDFNSYIIKGWRPSLPRAWSEEMPIIVKMIEACWQPNPDDRPSFPKIKKILLNWSGKLSKKMRESPVTRATNECSDEEIEYLRKGITFMKDQDAKFAEIRKKHREERDATDRKKTLFYFHEEITMDFPAWEVTDYIIDWDNDDRVKAQRALGEVSSVVLHLENEHNKVVQSIIGLPLSGIKHKRLVAKMIWKELKKDYYFVYITSVSGWKGDGEGSGGVGGDAEEGGGGGETLEELDVVMGAFVQGSPDGESSHVTFNGAVSNAWLGKIWVGGPEFRTRKQMNEKMRDVLAGNVENIKKVLRNRRVKKAIEMQKIEERAHRYKSGVEGVIGEGGLPPAAPPLSSPLILYPNLAAPGSSSAAS</sequence>
<evidence type="ECO:0000259" key="3">
    <source>
        <dbReference type="PROSITE" id="PS50011"/>
    </source>
</evidence>
<dbReference type="InterPro" id="IPR051681">
    <property type="entry name" value="Ser/Thr_Kinases-Pseudokinases"/>
</dbReference>
<evidence type="ECO:0000256" key="2">
    <source>
        <dbReference type="SAM" id="Phobius"/>
    </source>
</evidence>
<dbReference type="InterPro" id="IPR011009">
    <property type="entry name" value="Kinase-like_dom_sf"/>
</dbReference>
<evidence type="ECO:0000313" key="5">
    <source>
        <dbReference type="Proteomes" id="UP001165060"/>
    </source>
</evidence>
<protein>
    <recommendedName>
        <fullName evidence="3">Protein kinase domain-containing protein</fullName>
    </recommendedName>
</protein>
<feature type="transmembrane region" description="Helical" evidence="2">
    <location>
        <begin position="955"/>
        <end position="977"/>
    </location>
</feature>
<feature type="compositionally biased region" description="Polar residues" evidence="1">
    <location>
        <begin position="703"/>
        <end position="712"/>
    </location>
</feature>
<feature type="region of interest" description="Disordered" evidence="1">
    <location>
        <begin position="612"/>
        <end position="659"/>
    </location>
</feature>
<dbReference type="SMART" id="SM00220">
    <property type="entry name" value="S_TKc"/>
    <property type="match status" value="1"/>
</dbReference>
<dbReference type="Pfam" id="PF00069">
    <property type="entry name" value="Pkinase"/>
    <property type="match status" value="1"/>
</dbReference>
<feature type="compositionally biased region" description="Polar residues" evidence="1">
    <location>
        <begin position="612"/>
        <end position="629"/>
    </location>
</feature>
<feature type="domain" description="Protein kinase" evidence="3">
    <location>
        <begin position="1110"/>
        <end position="1370"/>
    </location>
</feature>
<evidence type="ECO:0000256" key="1">
    <source>
        <dbReference type="SAM" id="MobiDB-lite"/>
    </source>
</evidence>
<feature type="transmembrane region" description="Helical" evidence="2">
    <location>
        <begin position="866"/>
        <end position="883"/>
    </location>
</feature>
<feature type="transmembrane region" description="Helical" evidence="2">
    <location>
        <begin position="12"/>
        <end position="35"/>
    </location>
</feature>
<dbReference type="InterPro" id="IPR023393">
    <property type="entry name" value="START-like_dom_sf"/>
</dbReference>
<dbReference type="PANTHER" id="PTHR44329">
    <property type="entry name" value="SERINE/THREONINE-PROTEIN KINASE TNNI3K-RELATED"/>
    <property type="match status" value="1"/>
</dbReference>
<feature type="compositionally biased region" description="Basic and acidic residues" evidence="1">
    <location>
        <begin position="252"/>
        <end position="267"/>
    </location>
</feature>
<comment type="caution">
    <text evidence="4">The sequence shown here is derived from an EMBL/GenBank/DDBJ whole genome shotgun (WGS) entry which is preliminary data.</text>
</comment>
<dbReference type="InterPro" id="IPR000719">
    <property type="entry name" value="Prot_kinase_dom"/>
</dbReference>
<dbReference type="SUPFAM" id="SSF56112">
    <property type="entry name" value="Protein kinase-like (PK-like)"/>
    <property type="match status" value="1"/>
</dbReference>
<dbReference type="Gene3D" id="3.30.530.20">
    <property type="match status" value="1"/>
</dbReference>
<dbReference type="Proteomes" id="UP001165060">
    <property type="component" value="Unassembled WGS sequence"/>
</dbReference>
<proteinExistence type="predicted"/>
<feature type="region of interest" description="Disordered" evidence="1">
    <location>
        <begin position="701"/>
        <end position="730"/>
    </location>
</feature>
<dbReference type="EMBL" id="BRYB01001153">
    <property type="protein sequence ID" value="GMI19272.1"/>
    <property type="molecule type" value="Genomic_DNA"/>
</dbReference>
<dbReference type="PROSITE" id="PS00108">
    <property type="entry name" value="PROTEIN_KINASE_ST"/>
    <property type="match status" value="1"/>
</dbReference>
<feature type="compositionally biased region" description="Polar residues" evidence="1">
    <location>
        <begin position="285"/>
        <end position="295"/>
    </location>
</feature>
<name>A0ABQ6M4G1_9STRA</name>
<gene>
    <name evidence="4" type="ORF">TeGR_g6136</name>
</gene>
<dbReference type="Gene3D" id="1.10.510.10">
    <property type="entry name" value="Transferase(Phosphotransferase) domain 1"/>
    <property type="match status" value="1"/>
</dbReference>